<dbReference type="InterPro" id="IPR013787">
    <property type="entry name" value="S100_Ca-bd_sub"/>
</dbReference>
<dbReference type="AlphaFoldDB" id="A0A3Q3X827"/>
<reference evidence="2" key="1">
    <citation type="submission" date="2025-08" db="UniProtKB">
        <authorList>
            <consortium name="Ensembl"/>
        </authorList>
    </citation>
    <scope>IDENTIFICATION</scope>
</reference>
<feature type="domain" description="S100/CaBP-9k-type calcium binding subdomain" evidence="1">
    <location>
        <begin position="6"/>
        <end position="45"/>
    </location>
</feature>
<protein>
    <recommendedName>
        <fullName evidence="1">S100/CaBP-9k-type calcium binding subdomain domain-containing protein</fullName>
    </recommendedName>
</protein>
<dbReference type="InterPro" id="IPR011992">
    <property type="entry name" value="EF-hand-dom_pair"/>
</dbReference>
<dbReference type="Gene3D" id="1.10.238.10">
    <property type="entry name" value="EF-hand"/>
    <property type="match status" value="1"/>
</dbReference>
<keyword evidence="3" id="KW-1185">Reference proteome</keyword>
<dbReference type="Pfam" id="PF01023">
    <property type="entry name" value="S_100"/>
    <property type="match status" value="1"/>
</dbReference>
<evidence type="ECO:0000259" key="1">
    <source>
        <dbReference type="SMART" id="SM01394"/>
    </source>
</evidence>
<dbReference type="Proteomes" id="UP000261620">
    <property type="component" value="Unplaced"/>
</dbReference>
<dbReference type="Ensembl" id="ENSMMOT00000022012.1">
    <property type="protein sequence ID" value="ENSMMOP00000021654.1"/>
    <property type="gene ID" value="ENSMMOG00000016452.1"/>
</dbReference>
<accession>A0A3Q3X827</accession>
<sequence>MQCTPIQMAIGAMMHTFTKYKGSDEKLSKTEFLKLLEKELPDFPQVSKKITIYTVYIDEDCSLDFCEFGAVICSFAYASYELLRQISKQQKASSE</sequence>
<organism evidence="2 3">
    <name type="scientific">Mola mola</name>
    <name type="common">Ocean sunfish</name>
    <name type="synonym">Tetraodon mola</name>
    <dbReference type="NCBI Taxonomy" id="94237"/>
    <lineage>
        <taxon>Eukaryota</taxon>
        <taxon>Metazoa</taxon>
        <taxon>Chordata</taxon>
        <taxon>Craniata</taxon>
        <taxon>Vertebrata</taxon>
        <taxon>Euteleostomi</taxon>
        <taxon>Actinopterygii</taxon>
        <taxon>Neopterygii</taxon>
        <taxon>Teleostei</taxon>
        <taxon>Neoteleostei</taxon>
        <taxon>Acanthomorphata</taxon>
        <taxon>Eupercaria</taxon>
        <taxon>Tetraodontiformes</taxon>
        <taxon>Molidae</taxon>
        <taxon>Mola</taxon>
    </lineage>
</organism>
<reference evidence="2" key="2">
    <citation type="submission" date="2025-09" db="UniProtKB">
        <authorList>
            <consortium name="Ensembl"/>
        </authorList>
    </citation>
    <scope>IDENTIFICATION</scope>
</reference>
<evidence type="ECO:0000313" key="3">
    <source>
        <dbReference type="Proteomes" id="UP000261620"/>
    </source>
</evidence>
<dbReference type="SMART" id="SM01394">
    <property type="entry name" value="S_100"/>
    <property type="match status" value="1"/>
</dbReference>
<name>A0A3Q3X827_MOLML</name>
<proteinExistence type="predicted"/>
<dbReference type="SUPFAM" id="SSF47473">
    <property type="entry name" value="EF-hand"/>
    <property type="match status" value="1"/>
</dbReference>
<evidence type="ECO:0000313" key="2">
    <source>
        <dbReference type="Ensembl" id="ENSMMOP00000021654.1"/>
    </source>
</evidence>